<evidence type="ECO:0000313" key="2">
    <source>
        <dbReference type="EMBL" id="RKO24073.1"/>
    </source>
</evidence>
<keyword evidence="1" id="KW-0812">Transmembrane</keyword>
<proteinExistence type="predicted"/>
<gene>
    <name evidence="2" type="ORF">D7Z96_09300</name>
</gene>
<feature type="transmembrane region" description="Helical" evidence="1">
    <location>
        <begin position="96"/>
        <end position="112"/>
    </location>
</feature>
<dbReference type="AlphaFoldDB" id="A0A3B0FMH7"/>
<protein>
    <submittedName>
        <fullName evidence="2">Uncharacterized protein</fullName>
    </submittedName>
</protein>
<evidence type="ECO:0000256" key="1">
    <source>
        <dbReference type="SAM" id="Phobius"/>
    </source>
</evidence>
<reference evidence="3" key="2">
    <citation type="submission" date="2018-10" db="EMBL/GenBank/DDBJ databases">
        <authorList>
            <person name="Wang Y."/>
            <person name="Wang J."/>
            <person name="Yang X."/>
            <person name="Wang Z."/>
            <person name="Huang Y."/>
        </authorList>
    </citation>
    <scope>NUCLEOTIDE SEQUENCE [LARGE SCALE GENOMIC DNA]</scope>
    <source>
        <strain evidence="3">J015</strain>
    </source>
</reference>
<keyword evidence="1" id="KW-0472">Membrane</keyword>
<organism evidence="2 3">
    <name type="scientific">Pseudarthrobacter phenanthrenivorans</name>
    <name type="common">Arthrobacter phenanthrenivorans</name>
    <dbReference type="NCBI Taxonomy" id="361575"/>
    <lineage>
        <taxon>Bacteria</taxon>
        <taxon>Bacillati</taxon>
        <taxon>Actinomycetota</taxon>
        <taxon>Actinomycetes</taxon>
        <taxon>Micrococcales</taxon>
        <taxon>Micrococcaceae</taxon>
        <taxon>Pseudarthrobacter</taxon>
    </lineage>
</organism>
<dbReference type="Proteomes" id="UP000273159">
    <property type="component" value="Unassembled WGS sequence"/>
</dbReference>
<sequence>MGPRHPGAALQTVVAWFGVLAALAGMEHGLGEILQGPVRPESPFIRSWPQHEGFEVLDGEPAVTVIPDLMVSGVATVAVAAALAAWAVLGMRRRHGALVLIGLSLLLLAVGGGFGPPLLGIILGLGASVPATPARRPGRATRAMAGVWPWALGAGAAGYLGLVPGTLVLHALWGPPPPAVVYGLMALAFGGVILALAGARAARRLEA</sequence>
<feature type="transmembrane region" description="Helical" evidence="1">
    <location>
        <begin position="179"/>
        <end position="199"/>
    </location>
</feature>
<dbReference type="EMBL" id="RBNH01000007">
    <property type="protein sequence ID" value="RKO24073.1"/>
    <property type="molecule type" value="Genomic_DNA"/>
</dbReference>
<comment type="caution">
    <text evidence="2">The sequence shown here is derived from an EMBL/GenBank/DDBJ whole genome shotgun (WGS) entry which is preliminary data.</text>
</comment>
<dbReference type="RefSeq" id="WP_120692313.1">
    <property type="nucleotide sequence ID" value="NZ_RBNH01000007.1"/>
</dbReference>
<keyword evidence="1" id="KW-1133">Transmembrane helix</keyword>
<reference evidence="2 3" key="1">
    <citation type="submission" date="2018-10" db="EMBL/GenBank/DDBJ databases">
        <title>Genome-guide identification and characterization of bacteria that degrade polycyclic aromatic hydrocarbons and resist hexavalent chromium simultaneously.</title>
        <authorList>
            <person name="Feng H."/>
        </authorList>
    </citation>
    <scope>NUCLEOTIDE SEQUENCE [LARGE SCALE GENOMIC DNA]</scope>
    <source>
        <strain evidence="2 3">J015</strain>
    </source>
</reference>
<accession>A0A3B0FMH7</accession>
<evidence type="ECO:0000313" key="3">
    <source>
        <dbReference type="Proteomes" id="UP000273159"/>
    </source>
</evidence>
<feature type="transmembrane region" description="Helical" evidence="1">
    <location>
        <begin position="69"/>
        <end position="89"/>
    </location>
</feature>
<feature type="transmembrane region" description="Helical" evidence="1">
    <location>
        <begin position="147"/>
        <end position="173"/>
    </location>
</feature>
<feature type="transmembrane region" description="Helical" evidence="1">
    <location>
        <begin position="118"/>
        <end position="135"/>
    </location>
</feature>
<name>A0A3B0FMH7_PSEPS</name>